<comment type="caution">
    <text evidence="2">The sequence shown here is derived from an EMBL/GenBank/DDBJ whole genome shotgun (WGS) entry which is preliminary data.</text>
</comment>
<dbReference type="Pfam" id="PF05426">
    <property type="entry name" value="Alginate_lyase"/>
    <property type="match status" value="1"/>
</dbReference>
<dbReference type="EMBL" id="JAELUR010000008">
    <property type="protein sequence ID" value="KAG7428621.1"/>
    <property type="molecule type" value="Genomic_DNA"/>
</dbReference>
<proteinExistence type="predicted"/>
<dbReference type="GO" id="GO:0042597">
    <property type="term" value="C:periplasmic space"/>
    <property type="evidence" value="ECO:0007669"/>
    <property type="project" value="InterPro"/>
</dbReference>
<dbReference type="AlphaFoldDB" id="A0A8J5PUB8"/>
<sequence length="255" mass="28535">MKYLLYVPGLVLGANAVSYHGHHPHSHLDTRAPKLFAHPGLLHTAQDFERIKEKVDSSEPPWSTGWDKLKARVNQDYQPNPSDILVRGSTPERPQNYVNMYRDMAAAYALAIHWKVTGEKASAEAAARVLDGWSAVLTDIWGNSDKFLAAGFYGYQFANIAEILRDYSNWKGLDATIGMLLRVFYSKNHSFLTAHNGAHIDNYWANWDLANIASMMSIGALADNRTIWDEAVNYHAVPTYRHLPDAPSNVPDGSP</sequence>
<organism evidence="2 3">
    <name type="scientific">Fusarium oxysporum f. sp. raphani</name>
    <dbReference type="NCBI Taxonomy" id="96318"/>
    <lineage>
        <taxon>Eukaryota</taxon>
        <taxon>Fungi</taxon>
        <taxon>Dikarya</taxon>
        <taxon>Ascomycota</taxon>
        <taxon>Pezizomycotina</taxon>
        <taxon>Sordariomycetes</taxon>
        <taxon>Hypocreomycetidae</taxon>
        <taxon>Hypocreales</taxon>
        <taxon>Nectriaceae</taxon>
        <taxon>Fusarium</taxon>
        <taxon>Fusarium oxysporum species complex</taxon>
    </lineage>
</organism>
<accession>A0A8J5PUB8</accession>
<evidence type="ECO:0000259" key="1">
    <source>
        <dbReference type="Pfam" id="PF05426"/>
    </source>
</evidence>
<dbReference type="InterPro" id="IPR008397">
    <property type="entry name" value="Alginate_lyase_dom"/>
</dbReference>
<gene>
    <name evidence="2" type="ORF">Forpi1262_v011053</name>
</gene>
<dbReference type="Proteomes" id="UP000693942">
    <property type="component" value="Unassembled WGS sequence"/>
</dbReference>
<name>A0A8J5PUB8_FUSOX</name>
<evidence type="ECO:0000313" key="3">
    <source>
        <dbReference type="Proteomes" id="UP000693942"/>
    </source>
</evidence>
<reference evidence="2" key="1">
    <citation type="submission" date="2021-04" db="EMBL/GenBank/DDBJ databases">
        <title>First draft genome resource for Brassicaceae pathogens Fusarium oxysporum f. sp. raphani and Fusarium oxysporum f. sp. rapae.</title>
        <authorList>
            <person name="Asai S."/>
        </authorList>
    </citation>
    <scope>NUCLEOTIDE SEQUENCE</scope>
    <source>
        <strain evidence="2">Tf1262</strain>
    </source>
</reference>
<dbReference type="GO" id="GO:0016829">
    <property type="term" value="F:lyase activity"/>
    <property type="evidence" value="ECO:0007669"/>
    <property type="project" value="InterPro"/>
</dbReference>
<feature type="domain" description="Alginate lyase" evidence="1">
    <location>
        <begin position="76"/>
        <end position="234"/>
    </location>
</feature>
<protein>
    <recommendedName>
        <fullName evidence="1">Alginate lyase domain-containing protein</fullName>
    </recommendedName>
</protein>
<evidence type="ECO:0000313" key="2">
    <source>
        <dbReference type="EMBL" id="KAG7428621.1"/>
    </source>
</evidence>